<dbReference type="GeneID" id="81397518"/>
<proteinExistence type="predicted"/>
<name>A0A9W9ER92_9EURO</name>
<feature type="compositionally biased region" description="Polar residues" evidence="1">
    <location>
        <begin position="35"/>
        <end position="55"/>
    </location>
</feature>
<dbReference type="OrthoDB" id="4368974at2759"/>
<protein>
    <submittedName>
        <fullName evidence="2">Uncharacterized protein</fullName>
    </submittedName>
</protein>
<accession>A0A9W9ER92</accession>
<evidence type="ECO:0000313" key="2">
    <source>
        <dbReference type="EMBL" id="KAJ5086517.1"/>
    </source>
</evidence>
<keyword evidence="3" id="KW-1185">Reference proteome</keyword>
<evidence type="ECO:0000313" key="3">
    <source>
        <dbReference type="Proteomes" id="UP001141434"/>
    </source>
</evidence>
<feature type="region of interest" description="Disordered" evidence="1">
    <location>
        <begin position="1"/>
        <end position="55"/>
    </location>
</feature>
<dbReference type="AlphaFoldDB" id="A0A9W9ER92"/>
<feature type="compositionally biased region" description="Basic and acidic residues" evidence="1">
    <location>
        <begin position="11"/>
        <end position="20"/>
    </location>
</feature>
<sequence length="458" mass="52070">MTKRRKLNSITEKKATHDTDLPCSETIPLRRKLPTQRNEQNQFTAAAKEGNSTPSVSDIVLDDPLFENFNDEDFIPQTLDLVPEELDEFDSERENPEDEPEDKKTHHGYESPTLLGVVKNPSEAERIKTCDDRMQKAVEFLTGKARQSKEEGTSSTESGWINLAFIIPMSRSSPLTIFKIFQQIIPSSTRAALRYDRITTDHLLSLPEVDKSCQDCVGVYLNCARRLEPQQPDATDTVVVNDTNGPESQVVDSVYAGSSTHDLENRVRHQEKEIKYKNSGKRPYRQQVIQEDSLQPNFRVVAVFPTQIPEIGVLGADDGWLIRLLETVIVMFLDAYLPPDPNSFRIRYGVGPEEYFKALDQCGIPRTHLRPLNKALPTKQAVRDRPRRRGYQFEAPRGKRQAITGVLHAPRNFGEQRTDLREFWGVIDVTNVVRRILLCGLPPGPVSNAMMMKQWTTI</sequence>
<dbReference type="EMBL" id="JAPMSZ010000010">
    <property type="protein sequence ID" value="KAJ5086517.1"/>
    <property type="molecule type" value="Genomic_DNA"/>
</dbReference>
<dbReference type="Proteomes" id="UP001141434">
    <property type="component" value="Unassembled WGS sequence"/>
</dbReference>
<comment type="caution">
    <text evidence="2">The sequence shown here is derived from an EMBL/GenBank/DDBJ whole genome shotgun (WGS) entry which is preliminary data.</text>
</comment>
<reference evidence="2" key="2">
    <citation type="journal article" date="2023" name="IMA Fungus">
        <title>Comparative genomic study of the Penicillium genus elucidates a diverse pangenome and 15 lateral gene transfer events.</title>
        <authorList>
            <person name="Petersen C."/>
            <person name="Sorensen T."/>
            <person name="Nielsen M.R."/>
            <person name="Sondergaard T.E."/>
            <person name="Sorensen J.L."/>
            <person name="Fitzpatrick D.A."/>
            <person name="Frisvad J.C."/>
            <person name="Nielsen K.L."/>
        </authorList>
    </citation>
    <scope>NUCLEOTIDE SEQUENCE</scope>
    <source>
        <strain evidence="2">IBT 34128</strain>
    </source>
</reference>
<gene>
    <name evidence="2" type="ORF">NUU61_007824</name>
</gene>
<evidence type="ECO:0000256" key="1">
    <source>
        <dbReference type="SAM" id="MobiDB-lite"/>
    </source>
</evidence>
<organism evidence="2 3">
    <name type="scientific">Penicillium alfredii</name>
    <dbReference type="NCBI Taxonomy" id="1506179"/>
    <lineage>
        <taxon>Eukaryota</taxon>
        <taxon>Fungi</taxon>
        <taxon>Dikarya</taxon>
        <taxon>Ascomycota</taxon>
        <taxon>Pezizomycotina</taxon>
        <taxon>Eurotiomycetes</taxon>
        <taxon>Eurotiomycetidae</taxon>
        <taxon>Eurotiales</taxon>
        <taxon>Aspergillaceae</taxon>
        <taxon>Penicillium</taxon>
    </lineage>
</organism>
<feature type="region of interest" description="Disordered" evidence="1">
    <location>
        <begin position="87"/>
        <end position="113"/>
    </location>
</feature>
<reference evidence="2" key="1">
    <citation type="submission" date="2022-11" db="EMBL/GenBank/DDBJ databases">
        <authorList>
            <person name="Petersen C."/>
        </authorList>
    </citation>
    <scope>NUCLEOTIDE SEQUENCE</scope>
    <source>
        <strain evidence="2">IBT 34128</strain>
    </source>
</reference>
<dbReference type="RefSeq" id="XP_056508642.1">
    <property type="nucleotide sequence ID" value="XM_056658349.1"/>
</dbReference>
<feature type="compositionally biased region" description="Acidic residues" evidence="1">
    <location>
        <begin position="87"/>
        <end position="100"/>
    </location>
</feature>